<keyword evidence="4" id="KW-1185">Reference proteome</keyword>
<feature type="transmembrane region" description="Helical" evidence="2">
    <location>
        <begin position="27"/>
        <end position="45"/>
    </location>
</feature>
<feature type="coiled-coil region" evidence="1">
    <location>
        <begin position="46"/>
        <end position="119"/>
    </location>
</feature>
<evidence type="ECO:0000256" key="1">
    <source>
        <dbReference type="SAM" id="Coils"/>
    </source>
</evidence>
<dbReference type="STRING" id="207949.RED65_01913"/>
<keyword evidence="1" id="KW-0175">Coiled coil</keyword>
<evidence type="ECO:0000313" key="3">
    <source>
        <dbReference type="EMBL" id="EAT10855.1"/>
    </source>
</evidence>
<dbReference type="CDD" id="cd16430">
    <property type="entry name" value="TraB"/>
    <property type="match status" value="1"/>
</dbReference>
<comment type="caution">
    <text evidence="3">The sequence shown here is derived from an EMBL/GenBank/DDBJ whole genome shotgun (WGS) entry which is preliminary data.</text>
</comment>
<protein>
    <submittedName>
        <fullName evidence="3">TraB pilus assembly</fullName>
    </submittedName>
</protein>
<evidence type="ECO:0000313" key="4">
    <source>
        <dbReference type="Proteomes" id="UP000004263"/>
    </source>
</evidence>
<proteinExistence type="predicted"/>
<dbReference type="RefSeq" id="WP_007019346.1">
    <property type="nucleotide sequence ID" value="NZ_CH724124.1"/>
</dbReference>
<dbReference type="InterPro" id="IPR005498">
    <property type="entry name" value="T4SS_VirB10/TraB/TrbI"/>
</dbReference>
<reference evidence="3 4" key="1">
    <citation type="submission" date="2006-03" db="EMBL/GenBank/DDBJ databases">
        <authorList>
            <person name="Pinhassi J."/>
            <person name="Pedros-Alio C."/>
            <person name="Ferriera S."/>
            <person name="Johnson J."/>
            <person name="Kravitz S."/>
            <person name="Halpern A."/>
            <person name="Remington K."/>
            <person name="Beeson K."/>
            <person name="Tran B."/>
            <person name="Rogers Y.-H."/>
            <person name="Friedman R."/>
            <person name="Venter J.C."/>
        </authorList>
    </citation>
    <scope>NUCLEOTIDE SEQUENCE [LARGE SCALE GENOMIC DNA]</scope>
    <source>
        <strain evidence="3 4">RED65</strain>
    </source>
</reference>
<evidence type="ECO:0000256" key="2">
    <source>
        <dbReference type="SAM" id="Phobius"/>
    </source>
</evidence>
<accession>Q1MY41</accession>
<keyword evidence="2" id="KW-0472">Membrane</keyword>
<organism evidence="3 4">
    <name type="scientific">Bermanella marisrubri</name>
    <dbReference type="NCBI Taxonomy" id="207949"/>
    <lineage>
        <taxon>Bacteria</taxon>
        <taxon>Pseudomonadati</taxon>
        <taxon>Pseudomonadota</taxon>
        <taxon>Gammaproteobacteria</taxon>
        <taxon>Oceanospirillales</taxon>
        <taxon>Oceanospirillaceae</taxon>
        <taxon>Bermanella</taxon>
    </lineage>
</organism>
<gene>
    <name evidence="3" type="ORF">RED65_01913</name>
</gene>
<dbReference type="OrthoDB" id="15544at2"/>
<dbReference type="EMBL" id="AAQH01000030">
    <property type="protein sequence ID" value="EAT10855.1"/>
    <property type="molecule type" value="Genomic_DNA"/>
</dbReference>
<dbReference type="Pfam" id="PF03743">
    <property type="entry name" value="TrbI"/>
    <property type="match status" value="1"/>
</dbReference>
<dbReference type="HOGENOM" id="CLU_046972_1_1_6"/>
<keyword evidence="2" id="KW-1133">Transmembrane helix</keyword>
<keyword evidence="2" id="KW-0812">Transmembrane</keyword>
<dbReference type="Proteomes" id="UP000004263">
    <property type="component" value="Unassembled WGS sequence"/>
</dbReference>
<name>Q1MY41_9GAMM</name>
<dbReference type="AlphaFoldDB" id="Q1MY41"/>
<sequence>MSEQEFNESNDSIDTNEDSRKKQIRNFSLVGIGLFLMVLLGLYYSDNQIKKDRQSLSAEIEEQRKKDNEILKRYKFNPSEVVKPEEKWMAKSETEFKVLKEENDSLKERLQRLEEMMEKGPDTSNNTDESVIANTQQSTPVENDQPKVKLSSPLSVESVKASVADGVAEPSIKNKKSTEIGYVDLSPMGSSNQKDKVKKNIETYMPAGAFAKVLVLSGVDAPTGGMAESNPLPVILKVLDSAILPNFFDSDIRNCHVVGAATGDLAAERVMIRTEVLSCVLANGDIIEVPIKGYIAGEDGKNGFRGRVVSKQGAVLAKSLFAGVASGLSNSINSQYQQIQTSALGTVTSIDPDKVAESGAAQGATTTLEKIADFYFKRANEIYPIIEMAPNRIGELVIIKGAKLENALVQDDGNE</sequence>